<dbReference type="AlphaFoldDB" id="A0A4C1WGE6"/>
<name>A0A4C1WGE6_EUMVA</name>
<comment type="caution">
    <text evidence="1">The sequence shown here is derived from an EMBL/GenBank/DDBJ whole genome shotgun (WGS) entry which is preliminary data.</text>
</comment>
<reference evidence="1 2" key="1">
    <citation type="journal article" date="2019" name="Commun. Biol.">
        <title>The bagworm genome reveals a unique fibroin gene that provides high tensile strength.</title>
        <authorList>
            <person name="Kono N."/>
            <person name="Nakamura H."/>
            <person name="Ohtoshi R."/>
            <person name="Tomita M."/>
            <person name="Numata K."/>
            <person name="Arakawa K."/>
        </authorList>
    </citation>
    <scope>NUCLEOTIDE SEQUENCE [LARGE SCALE GENOMIC DNA]</scope>
</reference>
<dbReference type="EMBL" id="BGZK01000559">
    <property type="protein sequence ID" value="GBP50153.1"/>
    <property type="molecule type" value="Genomic_DNA"/>
</dbReference>
<keyword evidence="2" id="KW-1185">Reference proteome</keyword>
<proteinExistence type="predicted"/>
<gene>
    <name evidence="1" type="ORF">EVAR_42834_1</name>
</gene>
<dbReference type="Proteomes" id="UP000299102">
    <property type="component" value="Unassembled WGS sequence"/>
</dbReference>
<protein>
    <submittedName>
        <fullName evidence="1">Uncharacterized protein</fullName>
    </submittedName>
</protein>
<evidence type="ECO:0000313" key="1">
    <source>
        <dbReference type="EMBL" id="GBP50153.1"/>
    </source>
</evidence>
<organism evidence="1 2">
    <name type="scientific">Eumeta variegata</name>
    <name type="common">Bagworm moth</name>
    <name type="synonym">Eumeta japonica</name>
    <dbReference type="NCBI Taxonomy" id="151549"/>
    <lineage>
        <taxon>Eukaryota</taxon>
        <taxon>Metazoa</taxon>
        <taxon>Ecdysozoa</taxon>
        <taxon>Arthropoda</taxon>
        <taxon>Hexapoda</taxon>
        <taxon>Insecta</taxon>
        <taxon>Pterygota</taxon>
        <taxon>Neoptera</taxon>
        <taxon>Endopterygota</taxon>
        <taxon>Lepidoptera</taxon>
        <taxon>Glossata</taxon>
        <taxon>Ditrysia</taxon>
        <taxon>Tineoidea</taxon>
        <taxon>Psychidae</taxon>
        <taxon>Oiketicinae</taxon>
        <taxon>Eumeta</taxon>
    </lineage>
</organism>
<accession>A0A4C1WGE6</accession>
<sequence length="108" mass="12353">MADEGGSGDAGRPIAMVMQLTRRVLQDELLRAARRARAADTAGFNLPGSPRRLYINERLTHTNRQLFIKHSKKDHDQIENIFVPATVEYALDAYRTRKRTGFVLKQSW</sequence>
<dbReference type="OrthoDB" id="5960234at2759"/>
<evidence type="ECO:0000313" key="2">
    <source>
        <dbReference type="Proteomes" id="UP000299102"/>
    </source>
</evidence>